<dbReference type="AlphaFoldDB" id="A0A1H9XAH8"/>
<dbReference type="InterPro" id="IPR011990">
    <property type="entry name" value="TPR-like_helical_dom_sf"/>
</dbReference>
<dbReference type="Proteomes" id="UP000199028">
    <property type="component" value="Unassembled WGS sequence"/>
</dbReference>
<reference evidence="2" key="1">
    <citation type="submission" date="2016-10" db="EMBL/GenBank/DDBJ databases">
        <authorList>
            <person name="Varghese N."/>
            <person name="Submissions S."/>
        </authorList>
    </citation>
    <scope>NUCLEOTIDE SEQUENCE [LARGE SCALE GENOMIC DNA]</scope>
    <source>
        <strain evidence="2">CGMCC 4.578</strain>
    </source>
</reference>
<gene>
    <name evidence="1" type="ORF">SAMN05216195_11434</name>
</gene>
<dbReference type="RefSeq" id="WP_090070146.1">
    <property type="nucleotide sequence ID" value="NZ_FOFT01000014.1"/>
</dbReference>
<dbReference type="OrthoDB" id="3213425at2"/>
<evidence type="ECO:0000313" key="2">
    <source>
        <dbReference type="Proteomes" id="UP000199028"/>
    </source>
</evidence>
<accession>A0A1H9XAH8</accession>
<keyword evidence="2" id="KW-1185">Reference proteome</keyword>
<dbReference type="EMBL" id="FOFT01000014">
    <property type="protein sequence ID" value="SES43061.1"/>
    <property type="molecule type" value="Genomic_DNA"/>
</dbReference>
<organism evidence="1 2">
    <name type="scientific">Lentzea flaviverrucosa</name>
    <dbReference type="NCBI Taxonomy" id="200379"/>
    <lineage>
        <taxon>Bacteria</taxon>
        <taxon>Bacillati</taxon>
        <taxon>Actinomycetota</taxon>
        <taxon>Actinomycetes</taxon>
        <taxon>Pseudonocardiales</taxon>
        <taxon>Pseudonocardiaceae</taxon>
        <taxon>Lentzea</taxon>
    </lineage>
</organism>
<dbReference type="Gene3D" id="1.25.40.10">
    <property type="entry name" value="Tetratricopeptide repeat domain"/>
    <property type="match status" value="1"/>
</dbReference>
<dbReference type="SUPFAM" id="SSF48452">
    <property type="entry name" value="TPR-like"/>
    <property type="match status" value="1"/>
</dbReference>
<proteinExistence type="predicted"/>
<sequence>MEPIDPALWDDPELRRALIRRDITTVYRLLADSGVPKGVIAALTGQKPSDVSEIIAGRLVHSYDLLVRIAHGLGVPRGWLGLAYSGNEDPSTRDETEEVDEDVERRNFLALAGLVVIGSPVFGDPKPLTVRDVITAPPGRVGATDVERYAATVTRLGILDRESGGMAARQALAATATAGETMLKARASDEVQRELRYAISEAHRLAGWASGDVGLMDHCRHHMHRALDHAAGDGVRVAQVLCSASDMEKHHGAPDTALKLLQLAQVSGDVHRDAQVGAVIGGLTASTYQRLGNAELARRELRRSRKLFAEAEPDKALPFFAFYGPGSGLLAAVGSKLGDYDAARADVRAALRTRPEFDVRCNALDTIVLATILVNAGEIRDGVATTRRALELVIDVGSQRVRDRLEPLEKALAARRDGTCQDLARRARELRVPSVDA</sequence>
<name>A0A1H9XAH8_9PSEU</name>
<protein>
    <recommendedName>
        <fullName evidence="3">HTH cro/C1-type domain-containing protein</fullName>
    </recommendedName>
</protein>
<evidence type="ECO:0008006" key="3">
    <source>
        <dbReference type="Google" id="ProtNLM"/>
    </source>
</evidence>
<evidence type="ECO:0000313" key="1">
    <source>
        <dbReference type="EMBL" id="SES43061.1"/>
    </source>
</evidence>